<accession>A0A426XH23</accession>
<name>A0A426XH23_ENSVE</name>
<comment type="caution">
    <text evidence="1">The sequence shown here is derived from an EMBL/GenBank/DDBJ whole genome shotgun (WGS) entry which is preliminary data.</text>
</comment>
<reference evidence="1 2" key="1">
    <citation type="journal article" date="2014" name="Agronomy (Basel)">
        <title>A Draft Genome Sequence for Ensete ventricosum, the Drought-Tolerant Tree Against Hunger.</title>
        <authorList>
            <person name="Harrison J."/>
            <person name="Moore K.A."/>
            <person name="Paszkiewicz K."/>
            <person name="Jones T."/>
            <person name="Grant M."/>
            <person name="Ambacheew D."/>
            <person name="Muzemil S."/>
            <person name="Studholme D.J."/>
        </authorList>
    </citation>
    <scope>NUCLEOTIDE SEQUENCE [LARGE SCALE GENOMIC DNA]</scope>
</reference>
<dbReference type="Proteomes" id="UP000287651">
    <property type="component" value="Unassembled WGS sequence"/>
</dbReference>
<feature type="non-terminal residue" evidence="1">
    <location>
        <position position="1"/>
    </location>
</feature>
<evidence type="ECO:0000313" key="2">
    <source>
        <dbReference type="Proteomes" id="UP000287651"/>
    </source>
</evidence>
<dbReference type="EMBL" id="AMZH03020870">
    <property type="protein sequence ID" value="RRT38778.1"/>
    <property type="molecule type" value="Genomic_DNA"/>
</dbReference>
<organism evidence="1 2">
    <name type="scientific">Ensete ventricosum</name>
    <name type="common">Abyssinian banana</name>
    <name type="synonym">Musa ensete</name>
    <dbReference type="NCBI Taxonomy" id="4639"/>
    <lineage>
        <taxon>Eukaryota</taxon>
        <taxon>Viridiplantae</taxon>
        <taxon>Streptophyta</taxon>
        <taxon>Embryophyta</taxon>
        <taxon>Tracheophyta</taxon>
        <taxon>Spermatophyta</taxon>
        <taxon>Magnoliopsida</taxon>
        <taxon>Liliopsida</taxon>
        <taxon>Zingiberales</taxon>
        <taxon>Musaceae</taxon>
        <taxon>Ensete</taxon>
    </lineage>
</organism>
<protein>
    <submittedName>
        <fullName evidence="1">Uncharacterized protein</fullName>
    </submittedName>
</protein>
<evidence type="ECO:0000313" key="1">
    <source>
        <dbReference type="EMBL" id="RRT38778.1"/>
    </source>
</evidence>
<gene>
    <name evidence="1" type="ORF">B296_00050319</name>
</gene>
<sequence>KAGLYRACYDSCTEEGEQPTDSSSSAASAFTLLFVGAVGGRPYEKEPSTH</sequence>
<proteinExistence type="predicted"/>
<dbReference type="AlphaFoldDB" id="A0A426XH23"/>